<organism evidence="2">
    <name type="scientific">Ignisphaera aggregans</name>
    <dbReference type="NCBI Taxonomy" id="334771"/>
    <lineage>
        <taxon>Archaea</taxon>
        <taxon>Thermoproteota</taxon>
        <taxon>Thermoprotei</taxon>
        <taxon>Desulfurococcales</taxon>
        <taxon>Desulfurococcaceae</taxon>
        <taxon>Ignisphaera</taxon>
    </lineage>
</organism>
<reference evidence="2" key="1">
    <citation type="journal article" date="2020" name="mSystems">
        <title>Genome- and Community-Level Interaction Insights into Carbon Utilization and Element Cycling Functions of Hydrothermarchaeota in Hydrothermal Sediment.</title>
        <authorList>
            <person name="Zhou Z."/>
            <person name="Liu Y."/>
            <person name="Xu W."/>
            <person name="Pan J."/>
            <person name="Luo Z.H."/>
            <person name="Li M."/>
        </authorList>
    </citation>
    <scope>NUCLEOTIDE SEQUENCE [LARGE SCALE GENOMIC DNA]</scope>
    <source>
        <strain evidence="2">SpSt-637</strain>
        <strain evidence="1">SpSt-667</strain>
    </source>
</reference>
<gene>
    <name evidence="2" type="ORF">ENU08_02845</name>
    <name evidence="1" type="ORF">ENU41_04270</name>
</gene>
<name>A0A7C4NKD1_9CREN</name>
<evidence type="ECO:0000313" key="1">
    <source>
        <dbReference type="EMBL" id="HGQ35874.1"/>
    </source>
</evidence>
<proteinExistence type="predicted"/>
<dbReference type="EMBL" id="DTBD01000021">
    <property type="protein sequence ID" value="HGQ64165.1"/>
    <property type="molecule type" value="Genomic_DNA"/>
</dbReference>
<accession>A0A7C4NKD1</accession>
<evidence type="ECO:0000313" key="2">
    <source>
        <dbReference type="EMBL" id="HGQ64165.1"/>
    </source>
</evidence>
<comment type="caution">
    <text evidence="2">The sequence shown here is derived from an EMBL/GenBank/DDBJ whole genome shotgun (WGS) entry which is preliminary data.</text>
</comment>
<protein>
    <submittedName>
        <fullName evidence="2">Uncharacterized protein</fullName>
    </submittedName>
</protein>
<sequence>MPCPWYQYGLCTSPKLPEPTDAVVAVDRCNSEDIYVNCLYYEEEQKSVSKRSSATRRDRSPKIYVPIHAIPAHLDCQCPECEVSTTENGLKIAYCKALDRHLSRHEVYLCSRYWKECPYRYLQPT</sequence>
<dbReference type="AlphaFoldDB" id="A0A7C4NKD1"/>
<dbReference type="EMBL" id="DTCK01000026">
    <property type="protein sequence ID" value="HGQ35874.1"/>
    <property type="molecule type" value="Genomic_DNA"/>
</dbReference>